<dbReference type="AlphaFoldDB" id="A0A699KG26"/>
<organism evidence="2">
    <name type="scientific">Tanacetum cinerariifolium</name>
    <name type="common">Dalmatian daisy</name>
    <name type="synonym">Chrysanthemum cinerariifolium</name>
    <dbReference type="NCBI Taxonomy" id="118510"/>
    <lineage>
        <taxon>Eukaryota</taxon>
        <taxon>Viridiplantae</taxon>
        <taxon>Streptophyta</taxon>
        <taxon>Embryophyta</taxon>
        <taxon>Tracheophyta</taxon>
        <taxon>Spermatophyta</taxon>
        <taxon>Magnoliopsida</taxon>
        <taxon>eudicotyledons</taxon>
        <taxon>Gunneridae</taxon>
        <taxon>Pentapetalae</taxon>
        <taxon>asterids</taxon>
        <taxon>campanulids</taxon>
        <taxon>Asterales</taxon>
        <taxon>Asteraceae</taxon>
        <taxon>Asteroideae</taxon>
        <taxon>Anthemideae</taxon>
        <taxon>Anthemidinae</taxon>
        <taxon>Tanacetum</taxon>
    </lineage>
</organism>
<reference evidence="2" key="1">
    <citation type="journal article" date="2019" name="Sci. Rep.">
        <title>Draft genome of Tanacetum cinerariifolium, the natural source of mosquito coil.</title>
        <authorList>
            <person name="Yamashiro T."/>
            <person name="Shiraishi A."/>
            <person name="Satake H."/>
            <person name="Nakayama K."/>
        </authorList>
    </citation>
    <scope>NUCLEOTIDE SEQUENCE</scope>
</reference>
<feature type="region of interest" description="Disordered" evidence="1">
    <location>
        <begin position="1"/>
        <end position="46"/>
    </location>
</feature>
<evidence type="ECO:0000313" key="2">
    <source>
        <dbReference type="EMBL" id="GFA86191.1"/>
    </source>
</evidence>
<accession>A0A699KG26</accession>
<proteinExistence type="predicted"/>
<name>A0A699KG26_TANCI</name>
<dbReference type="EMBL" id="BKCJ010502497">
    <property type="protein sequence ID" value="GFA86191.1"/>
    <property type="molecule type" value="Genomic_DNA"/>
</dbReference>
<feature type="compositionally biased region" description="Polar residues" evidence="1">
    <location>
        <begin position="1"/>
        <end position="14"/>
    </location>
</feature>
<sequence>MRDDGFNNSNNSQFKPSVVSPKPPESSSYAEPHVQVNEGVGEVAGG</sequence>
<protein>
    <submittedName>
        <fullName evidence="2">Uncharacterized protein</fullName>
    </submittedName>
</protein>
<feature type="compositionally biased region" description="Low complexity" evidence="1">
    <location>
        <begin position="15"/>
        <end position="28"/>
    </location>
</feature>
<comment type="caution">
    <text evidence="2">The sequence shown here is derived from an EMBL/GenBank/DDBJ whole genome shotgun (WGS) entry which is preliminary data.</text>
</comment>
<evidence type="ECO:0000256" key="1">
    <source>
        <dbReference type="SAM" id="MobiDB-lite"/>
    </source>
</evidence>
<gene>
    <name evidence="2" type="ORF">Tci_658163</name>
</gene>
<feature type="non-terminal residue" evidence="2">
    <location>
        <position position="46"/>
    </location>
</feature>